<dbReference type="Gene3D" id="2.130.10.10">
    <property type="entry name" value="YVTN repeat-like/Quinoprotein amine dehydrogenase"/>
    <property type="match status" value="1"/>
</dbReference>
<dbReference type="OrthoDB" id="311712at2759"/>
<name>A0A5C3MRB4_9AGAM</name>
<dbReference type="STRING" id="5364.A0A5C3MRB4"/>
<dbReference type="PROSITE" id="PS00678">
    <property type="entry name" value="WD_REPEATS_1"/>
    <property type="match status" value="1"/>
</dbReference>
<dbReference type="GO" id="GO:1904263">
    <property type="term" value="P:positive regulation of TORC1 signaling"/>
    <property type="evidence" value="ECO:0007669"/>
    <property type="project" value="TreeGrafter"/>
</dbReference>
<dbReference type="GO" id="GO:0035591">
    <property type="term" value="F:signaling adaptor activity"/>
    <property type="evidence" value="ECO:0007669"/>
    <property type="project" value="TreeGrafter"/>
</dbReference>
<feature type="compositionally biased region" description="Polar residues" evidence="4">
    <location>
        <begin position="481"/>
        <end position="494"/>
    </location>
</feature>
<feature type="region of interest" description="Disordered" evidence="4">
    <location>
        <begin position="928"/>
        <end position="953"/>
    </location>
</feature>
<feature type="region of interest" description="Disordered" evidence="4">
    <location>
        <begin position="365"/>
        <end position="399"/>
    </location>
</feature>
<evidence type="ECO:0000313" key="6">
    <source>
        <dbReference type="Proteomes" id="UP000305948"/>
    </source>
</evidence>
<dbReference type="SMART" id="SM00320">
    <property type="entry name" value="WD40"/>
    <property type="match status" value="5"/>
</dbReference>
<feature type="compositionally biased region" description="Low complexity" evidence="4">
    <location>
        <begin position="1022"/>
        <end position="1047"/>
    </location>
</feature>
<organism evidence="5 6">
    <name type="scientific">Heliocybe sulcata</name>
    <dbReference type="NCBI Taxonomy" id="5364"/>
    <lineage>
        <taxon>Eukaryota</taxon>
        <taxon>Fungi</taxon>
        <taxon>Dikarya</taxon>
        <taxon>Basidiomycota</taxon>
        <taxon>Agaricomycotina</taxon>
        <taxon>Agaricomycetes</taxon>
        <taxon>Gloeophyllales</taxon>
        <taxon>Gloeophyllaceae</taxon>
        <taxon>Heliocybe</taxon>
    </lineage>
</organism>
<evidence type="ECO:0000256" key="1">
    <source>
        <dbReference type="ARBA" id="ARBA00022574"/>
    </source>
</evidence>
<gene>
    <name evidence="5" type="ORF">OE88DRAFT_1811180</name>
</gene>
<dbReference type="SUPFAM" id="SSF50978">
    <property type="entry name" value="WD40 repeat-like"/>
    <property type="match status" value="1"/>
</dbReference>
<dbReference type="InterPro" id="IPR049567">
    <property type="entry name" value="WDR59-like"/>
</dbReference>
<dbReference type="PROSITE" id="PS50294">
    <property type="entry name" value="WD_REPEATS_REGION"/>
    <property type="match status" value="1"/>
</dbReference>
<reference evidence="5 6" key="1">
    <citation type="journal article" date="2019" name="Nat. Ecol. Evol.">
        <title>Megaphylogeny resolves global patterns of mushroom evolution.</title>
        <authorList>
            <person name="Varga T."/>
            <person name="Krizsan K."/>
            <person name="Foldi C."/>
            <person name="Dima B."/>
            <person name="Sanchez-Garcia M."/>
            <person name="Sanchez-Ramirez S."/>
            <person name="Szollosi G.J."/>
            <person name="Szarkandi J.G."/>
            <person name="Papp V."/>
            <person name="Albert L."/>
            <person name="Andreopoulos W."/>
            <person name="Angelini C."/>
            <person name="Antonin V."/>
            <person name="Barry K.W."/>
            <person name="Bougher N.L."/>
            <person name="Buchanan P."/>
            <person name="Buyck B."/>
            <person name="Bense V."/>
            <person name="Catcheside P."/>
            <person name="Chovatia M."/>
            <person name="Cooper J."/>
            <person name="Damon W."/>
            <person name="Desjardin D."/>
            <person name="Finy P."/>
            <person name="Geml J."/>
            <person name="Haridas S."/>
            <person name="Hughes K."/>
            <person name="Justo A."/>
            <person name="Karasinski D."/>
            <person name="Kautmanova I."/>
            <person name="Kiss B."/>
            <person name="Kocsube S."/>
            <person name="Kotiranta H."/>
            <person name="LaButti K.M."/>
            <person name="Lechner B.E."/>
            <person name="Liimatainen K."/>
            <person name="Lipzen A."/>
            <person name="Lukacs Z."/>
            <person name="Mihaltcheva S."/>
            <person name="Morgado L.N."/>
            <person name="Niskanen T."/>
            <person name="Noordeloos M.E."/>
            <person name="Ohm R.A."/>
            <person name="Ortiz-Santana B."/>
            <person name="Ovrebo C."/>
            <person name="Racz N."/>
            <person name="Riley R."/>
            <person name="Savchenko A."/>
            <person name="Shiryaev A."/>
            <person name="Soop K."/>
            <person name="Spirin V."/>
            <person name="Szebenyi C."/>
            <person name="Tomsovsky M."/>
            <person name="Tulloss R.E."/>
            <person name="Uehling J."/>
            <person name="Grigoriev I.V."/>
            <person name="Vagvolgyi C."/>
            <person name="Papp T."/>
            <person name="Martin F.M."/>
            <person name="Miettinen O."/>
            <person name="Hibbett D.S."/>
            <person name="Nagy L.G."/>
        </authorList>
    </citation>
    <scope>NUCLEOTIDE SEQUENCE [LARGE SCALE GENOMIC DNA]</scope>
    <source>
        <strain evidence="5 6">OMC1185</strain>
    </source>
</reference>
<keyword evidence="2" id="KW-0677">Repeat</keyword>
<evidence type="ECO:0000256" key="3">
    <source>
        <dbReference type="PROSITE-ProRule" id="PRU00221"/>
    </source>
</evidence>
<feature type="region of interest" description="Disordered" evidence="4">
    <location>
        <begin position="435"/>
        <end position="494"/>
    </location>
</feature>
<dbReference type="Pfam" id="PF00400">
    <property type="entry name" value="WD40"/>
    <property type="match status" value="1"/>
</dbReference>
<feature type="compositionally biased region" description="Polar residues" evidence="4">
    <location>
        <begin position="388"/>
        <end position="399"/>
    </location>
</feature>
<feature type="compositionally biased region" description="Basic and acidic residues" evidence="4">
    <location>
        <begin position="372"/>
        <end position="387"/>
    </location>
</feature>
<dbReference type="PANTHER" id="PTHR46170">
    <property type="entry name" value="GATOR COMPLEX PROTEIN WDR59"/>
    <property type="match status" value="1"/>
</dbReference>
<dbReference type="InterPro" id="IPR036322">
    <property type="entry name" value="WD40_repeat_dom_sf"/>
</dbReference>
<dbReference type="PANTHER" id="PTHR46170:SF1">
    <property type="entry name" value="GATOR COMPLEX PROTEIN WDR59"/>
    <property type="match status" value="1"/>
</dbReference>
<dbReference type="InterPro" id="IPR001680">
    <property type="entry name" value="WD40_rpt"/>
</dbReference>
<dbReference type="GO" id="GO:0005774">
    <property type="term" value="C:vacuolar membrane"/>
    <property type="evidence" value="ECO:0007669"/>
    <property type="project" value="TreeGrafter"/>
</dbReference>
<dbReference type="EMBL" id="ML213524">
    <property type="protein sequence ID" value="TFK47373.1"/>
    <property type="molecule type" value="Genomic_DNA"/>
</dbReference>
<evidence type="ECO:0000256" key="4">
    <source>
        <dbReference type="SAM" id="MobiDB-lite"/>
    </source>
</evidence>
<evidence type="ECO:0000313" key="5">
    <source>
        <dbReference type="EMBL" id="TFK47373.1"/>
    </source>
</evidence>
<dbReference type="InterPro" id="IPR015943">
    <property type="entry name" value="WD40/YVTN_repeat-like_dom_sf"/>
</dbReference>
<evidence type="ECO:0000256" key="2">
    <source>
        <dbReference type="ARBA" id="ARBA00022737"/>
    </source>
</evidence>
<dbReference type="Proteomes" id="UP000305948">
    <property type="component" value="Unassembled WGS sequence"/>
</dbReference>
<keyword evidence="6" id="KW-1185">Reference proteome</keyword>
<dbReference type="GO" id="GO:0034198">
    <property type="term" value="P:cellular response to amino acid starvation"/>
    <property type="evidence" value="ECO:0007669"/>
    <property type="project" value="TreeGrafter"/>
</dbReference>
<feature type="region of interest" description="Disordered" evidence="4">
    <location>
        <begin position="975"/>
        <end position="1047"/>
    </location>
</feature>
<dbReference type="InterPro" id="IPR019775">
    <property type="entry name" value="WD40_repeat_CS"/>
</dbReference>
<dbReference type="PROSITE" id="PS50082">
    <property type="entry name" value="WD_REPEATS_2"/>
    <property type="match status" value="1"/>
</dbReference>
<protein>
    <submittedName>
        <fullName evidence="5">Uncharacterized protein</fullName>
    </submittedName>
</protein>
<sequence length="1229" mass="136012">MQMSISPTSRDVVLAARRGLFIIDLHAPYEMPRFLPQGGTWDVADVQWNPHRSHAKYIVSTSSEKLLIWDLLLVGKTSIEHILHSHYRAITDINWHTSEPDLVVSTGIDSWLWCWDLRDLRNRHKPVFGMSAFNGAGTQVKWNRQDPHVLASSHGSEVLIWDRRKGSVPLTTIQAHDAKIYGIDWSHHERNTIVTCSLDKTIKVWDFDTACPVKGDCHPKITVNTKYPIWRARNLPFGHGVLSLPQRGETALELYADDNPGAPIHTFEGHTDVVKEFVWRRGEEEGAEFQLITWSKDRTLRFWPITPDIMQKAGYTGDGPKFTKPRGEEDISYRNPPIGSDPCPALSAPVGHRSILAEVRAPLPPRHHINRHDHSSGTYERHERENSARVTMPSSTVSSIPIHIRAAGGTMTRGNLGGRSARMDTLTWLSSVKVEKRRESFSDPRGAARSGDKSRNGSQDRTTSRAELLGGSRLGLEQGARENSQTRAEEISTSQSLQDEITTVLTKLAPHKIRLEKHDLTKRRTCTLGLHGPWGESSSVFIRVTFTFPRAYPQSPPPEGTPSVDLERNPLISIKSRAFILRRLRDIREKQRPCLEACLRFLLFGEGTENVGVPPSMDSESEDEGTKGVRRGRDLTVSLVRNSKNLAEPRTSQGVFGPNGELVCFFRAPPRIVRSAARDVSASPSVASHMNDSMPHLARQSGTVVDAMQRLAAAASDRVAPPVPGGSEKAENVLRMMTNLLTFSQPRSRHPQERSKTVDSGRGSFSLVSTRLSTVYIKDASHITEVDRGVAAEYIFCGASPVEMCKHNADVAQKHGRFDHQRSFKLLQMLLESKGGCDSDPKAPLRYLVASPLAERMLSDLYRQFSQDKDIQLLTSVAAISLQAYLLSRQCTTSAPAKVVKLSPALSTISKKPSGDYFTVRRLAESRSNTLSSGSGPRQPSSPATPPGLMYSASSSSKGSWSSLFANAGRSVFTALPDSPHESTPGGTQSSAATGAHSIPVPVVGNRLGQENLRRKVVRHGSPANHSSSNSKSWNDGPLSISRSTSSIPSVGRIRRPTFSQVLKPKFPPVKKNLVFKSESENRADTSLMFTPKILTQLLCHILVYSETLFRWGLLQKRAELISSIGQEHSIMRNIVEQKDLELDMRRVCPRCGMDDPHGSRGHCPHCDSRATSPCCSICRLPVKGLSFNCLKCCHLVHIPCRAKQRFTTCPAGCGCVCVAVNQDFEPNT</sequence>
<accession>A0A5C3MRB4</accession>
<proteinExistence type="predicted"/>
<keyword evidence="1 3" id="KW-0853">WD repeat</keyword>
<dbReference type="GO" id="GO:0035859">
    <property type="term" value="C:Seh1-associated complex"/>
    <property type="evidence" value="ECO:0007669"/>
    <property type="project" value="TreeGrafter"/>
</dbReference>
<dbReference type="AlphaFoldDB" id="A0A5C3MRB4"/>
<feature type="compositionally biased region" description="Low complexity" evidence="4">
    <location>
        <begin position="932"/>
        <end position="942"/>
    </location>
</feature>
<feature type="repeat" description="WD" evidence="3">
    <location>
        <begin position="173"/>
        <end position="209"/>
    </location>
</feature>